<dbReference type="Proteomes" id="UP000184383">
    <property type="component" value="Unassembled WGS sequence"/>
</dbReference>
<protein>
    <submittedName>
        <fullName evidence="1">Uncharacterized protein</fullName>
    </submittedName>
</protein>
<gene>
    <name evidence="1" type="ORF">ASPWEDRAFT_307579</name>
</gene>
<evidence type="ECO:0000313" key="2">
    <source>
        <dbReference type="Proteomes" id="UP000184383"/>
    </source>
</evidence>
<name>A0A1L9RSX5_ASPWE</name>
<organism evidence="1 2">
    <name type="scientific">Aspergillus wentii DTO 134E9</name>
    <dbReference type="NCBI Taxonomy" id="1073089"/>
    <lineage>
        <taxon>Eukaryota</taxon>
        <taxon>Fungi</taxon>
        <taxon>Dikarya</taxon>
        <taxon>Ascomycota</taxon>
        <taxon>Pezizomycotina</taxon>
        <taxon>Eurotiomycetes</taxon>
        <taxon>Eurotiomycetidae</taxon>
        <taxon>Eurotiales</taxon>
        <taxon>Aspergillaceae</taxon>
        <taxon>Aspergillus</taxon>
        <taxon>Aspergillus subgen. Cremei</taxon>
    </lineage>
</organism>
<dbReference type="GeneID" id="63749303"/>
<dbReference type="AlphaFoldDB" id="A0A1L9RSX5"/>
<reference evidence="2" key="1">
    <citation type="journal article" date="2017" name="Genome Biol.">
        <title>Comparative genomics reveals high biological diversity and specific adaptations in the industrially and medically important fungal genus Aspergillus.</title>
        <authorList>
            <person name="de Vries R.P."/>
            <person name="Riley R."/>
            <person name="Wiebenga A."/>
            <person name="Aguilar-Osorio G."/>
            <person name="Amillis S."/>
            <person name="Uchima C.A."/>
            <person name="Anderluh G."/>
            <person name="Asadollahi M."/>
            <person name="Askin M."/>
            <person name="Barry K."/>
            <person name="Battaglia E."/>
            <person name="Bayram O."/>
            <person name="Benocci T."/>
            <person name="Braus-Stromeyer S.A."/>
            <person name="Caldana C."/>
            <person name="Canovas D."/>
            <person name="Cerqueira G.C."/>
            <person name="Chen F."/>
            <person name="Chen W."/>
            <person name="Choi C."/>
            <person name="Clum A."/>
            <person name="Dos Santos R.A."/>
            <person name="Damasio A.R."/>
            <person name="Diallinas G."/>
            <person name="Emri T."/>
            <person name="Fekete E."/>
            <person name="Flipphi M."/>
            <person name="Freyberg S."/>
            <person name="Gallo A."/>
            <person name="Gournas C."/>
            <person name="Habgood R."/>
            <person name="Hainaut M."/>
            <person name="Harispe M.L."/>
            <person name="Henrissat B."/>
            <person name="Hilden K.S."/>
            <person name="Hope R."/>
            <person name="Hossain A."/>
            <person name="Karabika E."/>
            <person name="Karaffa L."/>
            <person name="Karanyi Z."/>
            <person name="Krasevec N."/>
            <person name="Kuo A."/>
            <person name="Kusch H."/>
            <person name="LaButti K."/>
            <person name="Lagendijk E.L."/>
            <person name="Lapidus A."/>
            <person name="Levasseur A."/>
            <person name="Lindquist E."/>
            <person name="Lipzen A."/>
            <person name="Logrieco A.F."/>
            <person name="MacCabe A."/>
            <person name="Maekelae M.R."/>
            <person name="Malavazi I."/>
            <person name="Melin P."/>
            <person name="Meyer V."/>
            <person name="Mielnichuk N."/>
            <person name="Miskei M."/>
            <person name="Molnar A.P."/>
            <person name="Mule G."/>
            <person name="Ngan C.Y."/>
            <person name="Orejas M."/>
            <person name="Orosz E."/>
            <person name="Ouedraogo J.P."/>
            <person name="Overkamp K.M."/>
            <person name="Park H.-S."/>
            <person name="Perrone G."/>
            <person name="Piumi F."/>
            <person name="Punt P.J."/>
            <person name="Ram A.F."/>
            <person name="Ramon A."/>
            <person name="Rauscher S."/>
            <person name="Record E."/>
            <person name="Riano-Pachon D.M."/>
            <person name="Robert V."/>
            <person name="Roehrig J."/>
            <person name="Ruller R."/>
            <person name="Salamov A."/>
            <person name="Salih N.S."/>
            <person name="Samson R.A."/>
            <person name="Sandor E."/>
            <person name="Sanguinetti M."/>
            <person name="Schuetze T."/>
            <person name="Sepcic K."/>
            <person name="Shelest E."/>
            <person name="Sherlock G."/>
            <person name="Sophianopoulou V."/>
            <person name="Squina F.M."/>
            <person name="Sun H."/>
            <person name="Susca A."/>
            <person name="Todd R.B."/>
            <person name="Tsang A."/>
            <person name="Unkles S.E."/>
            <person name="van de Wiele N."/>
            <person name="van Rossen-Uffink D."/>
            <person name="Oliveira J.V."/>
            <person name="Vesth T.C."/>
            <person name="Visser J."/>
            <person name="Yu J.-H."/>
            <person name="Zhou M."/>
            <person name="Andersen M.R."/>
            <person name="Archer D.B."/>
            <person name="Baker S.E."/>
            <person name="Benoit I."/>
            <person name="Brakhage A.A."/>
            <person name="Braus G.H."/>
            <person name="Fischer R."/>
            <person name="Frisvad J.C."/>
            <person name="Goldman G.H."/>
            <person name="Houbraken J."/>
            <person name="Oakley B."/>
            <person name="Pocsi I."/>
            <person name="Scazzocchio C."/>
            <person name="Seiboth B."/>
            <person name="vanKuyk P.A."/>
            <person name="Wortman J."/>
            <person name="Dyer P.S."/>
            <person name="Grigoriev I.V."/>
        </authorList>
    </citation>
    <scope>NUCLEOTIDE SEQUENCE [LARGE SCALE GENOMIC DNA]</scope>
    <source>
        <strain evidence="2">DTO 134E9</strain>
    </source>
</reference>
<evidence type="ECO:0000313" key="1">
    <source>
        <dbReference type="EMBL" id="OJJ38025.1"/>
    </source>
</evidence>
<dbReference type="EMBL" id="KV878210">
    <property type="protein sequence ID" value="OJJ38025.1"/>
    <property type="molecule type" value="Genomic_DNA"/>
</dbReference>
<dbReference type="VEuPathDB" id="FungiDB:ASPWEDRAFT_307579"/>
<accession>A0A1L9RSX5</accession>
<dbReference type="RefSeq" id="XP_040691701.1">
    <property type="nucleotide sequence ID" value="XM_040833455.1"/>
</dbReference>
<keyword evidence="2" id="KW-1185">Reference proteome</keyword>
<sequence>MEILLIMSSICFLPTSPTTLLISPLALTHLWSYATTLGIIKAAYTYILLELSFPLSRMQDTCDKIFWQVQIHSRQWRRWQRKSFWYQKPPRTYMMIPGTRPSLS</sequence>
<proteinExistence type="predicted"/>